<evidence type="ECO:0000256" key="2">
    <source>
        <dbReference type="ARBA" id="ARBA00022737"/>
    </source>
</evidence>
<feature type="region of interest" description="Disordered" evidence="5">
    <location>
        <begin position="1"/>
        <end position="207"/>
    </location>
</feature>
<sequence>MNNHSSLSSGASPSFSPLLNPTTTSPPRKQRASVQHDPRFRMYTSPPSPPSTKSPPYQPPNKELSPTNTSPHHFLPQWLKKLTTHHHHHPHSNAHSHHETSDHPSTPLPSPSHLCEKDSSEVQTSTRISSSSVHSHSYPPTPYYCPQHHQQMQFSALNSPTNLFPPSSPRPPYSPGVRSNYHHHHDSHAAATTSSSNNNNHHDHDHHHNSMFAFRANLTSHRNPASIIEMYHEEDLHPYPLTPTNIKHPPFDVLQFHHEKISSSLFRPSAPHEDENSLNALHDSHHHHGMEEIMMNSPTTSHPLSYPFNTNPDSPNQTLRRILTRFQHLFKSNNNNHSQQSHHSTSHSNKEQDGIGSQHLQGEVHAQHPHMKHLPKLEVHFPQNESQESQHPQQQQPPPYSHPQTHHEDRSALKPSTGADCGQVMHPEHDRQNVSSPKTPTSLVPSLLHPNLSPLSYHQPVPKSNQVSSQHPQPQEPSTQKAQGPTHQHDSHKHALLESLDTSQGVVAHSHQEDGANISLSEPTTVHHHQNLLSTMSPLSPRIHQPPHHHHVMDYFDSEPYPKPTEAQLHHPLHGLHKYRRPHHAHTRTSPHHHHHDDDPNKFNTLPNPNHEEAKGNILREKALVEESAKALQHPKKYSAYHPHHHHSEESPTIIIPTTDIIVCTQSSSLPTTETTQENTKATNSTAQKSEQQPTSSTTQTFFQRTSSENLAPVTVSWNIQQQGPSSIEKSNNKSTSQNNNMNIPKKTSQDDFYMEDSSLPESNVHSITHKPSRSTHIMSDEDGVIISSSPTSKPRVTTGQIQEEILDPIFDFFKTNTNYDLMPYSGKVIVFDIDLPVREAFQVAANNDISFASLWDSEKSCLVGMLTVTDLIDILLLFHNQMDVIQDLVTHKTIREWRAMQKRTRPDKLIYVTPEDTLLTSIHTLSKYSIHRLPVLSPKGALLHIITHSHLLAYLVQNLKFESPIFQYSLEDLGIGTYVNVVTAKMEMQLFAAVCLFAKYKVSAIPVVNDEGCVVDVFSRYDIVYFVRDGDYRLEMTLGEALKTRPRIPVFTCTKSESFEKVLRHLSTTRIHRLVCVDEYSRVVGIVSISDIFSFLMKKQEEILSREHDLDLLHHGVDMVDEK</sequence>
<feature type="compositionally biased region" description="Low complexity" evidence="5">
    <location>
        <begin position="189"/>
        <end position="199"/>
    </location>
</feature>
<feature type="compositionally biased region" description="Low complexity" evidence="5">
    <location>
        <begin position="733"/>
        <end position="743"/>
    </location>
</feature>
<feature type="compositionally biased region" description="Polar residues" evidence="5">
    <location>
        <begin position="296"/>
        <end position="317"/>
    </location>
</feature>
<dbReference type="InterPro" id="IPR046342">
    <property type="entry name" value="CBS_dom_sf"/>
</dbReference>
<keyword evidence="2" id="KW-0677">Repeat</keyword>
<dbReference type="InterPro" id="IPR000644">
    <property type="entry name" value="CBS_dom"/>
</dbReference>
<reference evidence="7 8" key="1">
    <citation type="journal article" date="2019" name="Sci. Rep.">
        <title>Nanopore sequencing improves the draft genome of the human pathogenic amoeba Naegleria fowleri.</title>
        <authorList>
            <person name="Liechti N."/>
            <person name="Schurch N."/>
            <person name="Bruggmann R."/>
            <person name="Wittwer M."/>
        </authorList>
    </citation>
    <scope>NUCLEOTIDE SEQUENCE [LARGE SCALE GENOMIC DNA]</scope>
    <source>
        <strain evidence="7 8">ATCC 30894</strain>
    </source>
</reference>
<feature type="compositionally biased region" description="Low complexity" evidence="5">
    <location>
        <begin position="442"/>
        <end position="456"/>
    </location>
</feature>
<feature type="compositionally biased region" description="Basic residues" evidence="5">
    <location>
        <begin position="82"/>
        <end position="95"/>
    </location>
</feature>
<feature type="compositionally biased region" description="Basic residues" evidence="5">
    <location>
        <begin position="581"/>
        <end position="595"/>
    </location>
</feature>
<dbReference type="PANTHER" id="PTHR13780">
    <property type="entry name" value="AMP-ACTIVATED PROTEIN KINASE, GAMMA REGULATORY SUBUNIT"/>
    <property type="match status" value="1"/>
</dbReference>
<dbReference type="RefSeq" id="XP_044558629.1">
    <property type="nucleotide sequence ID" value="XM_044711034.1"/>
</dbReference>
<gene>
    <name evidence="7" type="ORF">FDP41_007303</name>
</gene>
<dbReference type="SMART" id="SM00116">
    <property type="entry name" value="CBS"/>
    <property type="match status" value="4"/>
</dbReference>
<evidence type="ECO:0000313" key="8">
    <source>
        <dbReference type="Proteomes" id="UP000444721"/>
    </source>
</evidence>
<dbReference type="OrthoDB" id="449052at2759"/>
<comment type="caution">
    <text evidence="7">The sequence shown here is derived from an EMBL/GenBank/DDBJ whole genome shotgun (WGS) entry which is preliminary data.</text>
</comment>
<feature type="compositionally biased region" description="Pro residues" evidence="5">
    <location>
        <begin position="46"/>
        <end position="59"/>
    </location>
</feature>
<feature type="domain" description="CBS" evidence="6">
    <location>
        <begin position="901"/>
        <end position="962"/>
    </location>
</feature>
<evidence type="ECO:0000313" key="7">
    <source>
        <dbReference type="EMBL" id="KAF0973916.1"/>
    </source>
</evidence>
<feature type="compositionally biased region" description="Low complexity" evidence="5">
    <location>
        <begin position="1"/>
        <end position="27"/>
    </location>
</feature>
<feature type="compositionally biased region" description="Polar residues" evidence="5">
    <location>
        <begin position="148"/>
        <end position="164"/>
    </location>
</feature>
<dbReference type="VEuPathDB" id="AmoebaDB:FDP41_007303"/>
<feature type="compositionally biased region" description="Low complexity" evidence="5">
    <location>
        <begin position="382"/>
        <end position="394"/>
    </location>
</feature>
<name>A0A6A5BGU7_NAEFO</name>
<keyword evidence="8" id="KW-1185">Reference proteome</keyword>
<proteinExistence type="inferred from homology"/>
<feature type="region of interest" description="Disordered" evidence="5">
    <location>
        <begin position="382"/>
        <end position="493"/>
    </location>
</feature>
<evidence type="ECO:0000256" key="4">
    <source>
        <dbReference type="PROSITE-ProRule" id="PRU00703"/>
    </source>
</evidence>
<feature type="region of interest" description="Disordered" evidence="5">
    <location>
        <begin position="669"/>
        <end position="707"/>
    </location>
</feature>
<dbReference type="VEuPathDB" id="AmoebaDB:NfTy_010160"/>
<organism evidence="7 8">
    <name type="scientific">Naegleria fowleri</name>
    <name type="common">Brain eating amoeba</name>
    <dbReference type="NCBI Taxonomy" id="5763"/>
    <lineage>
        <taxon>Eukaryota</taxon>
        <taxon>Discoba</taxon>
        <taxon>Heterolobosea</taxon>
        <taxon>Tetramitia</taxon>
        <taxon>Eutetramitia</taxon>
        <taxon>Vahlkampfiidae</taxon>
        <taxon>Naegleria</taxon>
    </lineage>
</organism>
<evidence type="ECO:0000256" key="1">
    <source>
        <dbReference type="ARBA" id="ARBA00006750"/>
    </source>
</evidence>
<feature type="domain" description="CBS" evidence="6">
    <location>
        <begin position="822"/>
        <end position="885"/>
    </location>
</feature>
<dbReference type="VEuPathDB" id="AmoebaDB:NF0100880"/>
<feature type="compositionally biased region" description="Low complexity" evidence="5">
    <location>
        <begin position="121"/>
        <end position="137"/>
    </location>
</feature>
<dbReference type="SUPFAM" id="SSF54631">
    <property type="entry name" value="CBS-domain pair"/>
    <property type="match status" value="2"/>
</dbReference>
<dbReference type="PROSITE" id="PS51371">
    <property type="entry name" value="CBS"/>
    <property type="match status" value="4"/>
</dbReference>
<dbReference type="GeneID" id="68114521"/>
<feature type="domain" description="CBS" evidence="6">
    <location>
        <begin position="976"/>
        <end position="1035"/>
    </location>
</feature>
<dbReference type="Pfam" id="PF00571">
    <property type="entry name" value="CBS"/>
    <property type="match status" value="4"/>
</dbReference>
<dbReference type="PANTHER" id="PTHR13780:SF35">
    <property type="entry name" value="LD22662P"/>
    <property type="match status" value="1"/>
</dbReference>
<protein>
    <recommendedName>
        <fullName evidence="6">CBS domain-containing protein</fullName>
    </recommendedName>
</protein>
<keyword evidence="3 4" id="KW-0129">CBS domain</keyword>
<feature type="region of interest" description="Disordered" evidence="5">
    <location>
        <begin position="722"/>
        <end position="749"/>
    </location>
</feature>
<accession>A0A6A5BGU7</accession>
<comment type="similarity">
    <text evidence="1">Belongs to the 5'-AMP-activated protein kinase gamma subunit family.</text>
</comment>
<evidence type="ECO:0000256" key="5">
    <source>
        <dbReference type="SAM" id="MobiDB-lite"/>
    </source>
</evidence>
<feature type="region of interest" description="Disordered" evidence="5">
    <location>
        <begin position="295"/>
        <end position="317"/>
    </location>
</feature>
<dbReference type="Gene3D" id="3.10.580.10">
    <property type="entry name" value="CBS-domain"/>
    <property type="match status" value="2"/>
</dbReference>
<dbReference type="EMBL" id="VFQX01000058">
    <property type="protein sequence ID" value="KAF0973916.1"/>
    <property type="molecule type" value="Genomic_DNA"/>
</dbReference>
<evidence type="ECO:0000259" key="6">
    <source>
        <dbReference type="PROSITE" id="PS51371"/>
    </source>
</evidence>
<feature type="region of interest" description="Disordered" evidence="5">
    <location>
        <begin position="333"/>
        <end position="356"/>
    </location>
</feature>
<feature type="region of interest" description="Disordered" evidence="5">
    <location>
        <begin position="581"/>
        <end position="613"/>
    </location>
</feature>
<dbReference type="Proteomes" id="UP000444721">
    <property type="component" value="Unassembled WGS sequence"/>
</dbReference>
<dbReference type="InterPro" id="IPR050511">
    <property type="entry name" value="AMPK_gamma/SDS23_families"/>
</dbReference>
<dbReference type="AlphaFoldDB" id="A0A6A5BGU7"/>
<feature type="compositionally biased region" description="Low complexity" evidence="5">
    <location>
        <begin position="333"/>
        <end position="347"/>
    </location>
</feature>
<evidence type="ECO:0000256" key="3">
    <source>
        <dbReference type="ARBA" id="ARBA00023122"/>
    </source>
</evidence>
<feature type="domain" description="CBS" evidence="6">
    <location>
        <begin position="1045"/>
        <end position="1103"/>
    </location>
</feature>
<feature type="compositionally biased region" description="Polar residues" evidence="5">
    <location>
        <begin position="462"/>
        <end position="486"/>
    </location>
</feature>
<feature type="compositionally biased region" description="Low complexity" evidence="5">
    <location>
        <begin position="672"/>
        <end position="707"/>
    </location>
</feature>